<evidence type="ECO:0000313" key="3">
    <source>
        <dbReference type="EMBL" id="KAJ7602432.1"/>
    </source>
</evidence>
<feature type="non-terminal residue" evidence="3">
    <location>
        <position position="1"/>
    </location>
</feature>
<protein>
    <recommendedName>
        <fullName evidence="2">DUF6729 domain-containing protein</fullName>
    </recommendedName>
</protein>
<dbReference type="Proteomes" id="UP001221142">
    <property type="component" value="Unassembled WGS sequence"/>
</dbReference>
<accession>A0AAD7AX60</accession>
<dbReference type="EMBL" id="JARKIF010000227">
    <property type="protein sequence ID" value="KAJ7602432.1"/>
    <property type="molecule type" value="Genomic_DNA"/>
</dbReference>
<dbReference type="PANTHER" id="PTHR24401:SF29">
    <property type="entry name" value="SI:CH211-243P7.3-RELATED"/>
    <property type="match status" value="1"/>
</dbReference>
<dbReference type="Pfam" id="PF20499">
    <property type="entry name" value="DUF6729"/>
    <property type="match status" value="1"/>
</dbReference>
<reference evidence="3" key="1">
    <citation type="submission" date="2023-03" db="EMBL/GenBank/DDBJ databases">
        <title>Massive genome expansion in bonnet fungi (Mycena s.s.) driven by repeated elements and novel gene families across ecological guilds.</title>
        <authorList>
            <consortium name="Lawrence Berkeley National Laboratory"/>
            <person name="Harder C.B."/>
            <person name="Miyauchi S."/>
            <person name="Viragh M."/>
            <person name="Kuo A."/>
            <person name="Thoen E."/>
            <person name="Andreopoulos B."/>
            <person name="Lu D."/>
            <person name="Skrede I."/>
            <person name="Drula E."/>
            <person name="Henrissat B."/>
            <person name="Morin E."/>
            <person name="Kohler A."/>
            <person name="Barry K."/>
            <person name="LaButti K."/>
            <person name="Morin E."/>
            <person name="Salamov A."/>
            <person name="Lipzen A."/>
            <person name="Mereny Z."/>
            <person name="Hegedus B."/>
            <person name="Baldrian P."/>
            <person name="Stursova M."/>
            <person name="Weitz H."/>
            <person name="Taylor A."/>
            <person name="Grigoriev I.V."/>
            <person name="Nagy L.G."/>
            <person name="Martin F."/>
            <person name="Kauserud H."/>
        </authorList>
    </citation>
    <scope>NUCLEOTIDE SEQUENCE</scope>
    <source>
        <strain evidence="3">9284</strain>
    </source>
</reference>
<organism evidence="3 4">
    <name type="scientific">Roridomyces roridus</name>
    <dbReference type="NCBI Taxonomy" id="1738132"/>
    <lineage>
        <taxon>Eukaryota</taxon>
        <taxon>Fungi</taxon>
        <taxon>Dikarya</taxon>
        <taxon>Basidiomycota</taxon>
        <taxon>Agaricomycotina</taxon>
        <taxon>Agaricomycetes</taxon>
        <taxon>Agaricomycetidae</taxon>
        <taxon>Agaricales</taxon>
        <taxon>Marasmiineae</taxon>
        <taxon>Mycenaceae</taxon>
        <taxon>Roridomyces</taxon>
    </lineage>
</organism>
<evidence type="ECO:0000259" key="2">
    <source>
        <dbReference type="Pfam" id="PF20499"/>
    </source>
</evidence>
<dbReference type="PANTHER" id="PTHR24401">
    <property type="entry name" value="SI:CH211-243P7.3-RELATED"/>
    <property type="match status" value="1"/>
</dbReference>
<comment type="caution">
    <text evidence="3">The sequence shown here is derived from an EMBL/GenBank/DDBJ whole genome shotgun (WGS) entry which is preliminary data.</text>
</comment>
<evidence type="ECO:0000313" key="4">
    <source>
        <dbReference type="Proteomes" id="UP001221142"/>
    </source>
</evidence>
<feature type="non-terminal residue" evidence="3">
    <location>
        <position position="311"/>
    </location>
</feature>
<feature type="region of interest" description="Disordered" evidence="1">
    <location>
        <begin position="1"/>
        <end position="28"/>
    </location>
</feature>
<proteinExistence type="predicted"/>
<name>A0AAD7AX60_9AGAR</name>
<dbReference type="AlphaFoldDB" id="A0AAD7AX60"/>
<feature type="compositionally biased region" description="Acidic residues" evidence="1">
    <location>
        <begin position="1"/>
        <end position="15"/>
    </location>
</feature>
<sequence length="311" mass="34653">DDDLEPDSDFEDFLDEPTPLQSAPDESKVDTEGVISLYLTGLKSQLHNELEGGGKWPKCYDSGSFWIHPPAPFFTLQKKVAPSSLYFPSVFIWMPHLIKLGGAELTCSNVLEQEAQSTLRPLTRKGFNDKPLARRVIGLDRIYYIMTVCMQCRVDGPGEKGCGRSWNSYDPSILDQLDRGLAECFPAFLTARSGIDKTLMTLIRAGVAHRVSASAWSKILRKLHVLPKYLMKLNGVMTFVALFTMVNEYEQIRFQAFVPTKSLSHIHAGLEGIVESLKVYGLPQPVLGFTDNVASDAPTFVKYMPSLNEGV</sequence>
<evidence type="ECO:0000256" key="1">
    <source>
        <dbReference type="SAM" id="MobiDB-lite"/>
    </source>
</evidence>
<gene>
    <name evidence="3" type="ORF">FB45DRAFT_702231</name>
</gene>
<feature type="domain" description="DUF6729" evidence="2">
    <location>
        <begin position="64"/>
        <end position="244"/>
    </location>
</feature>
<keyword evidence="4" id="KW-1185">Reference proteome</keyword>
<dbReference type="InterPro" id="IPR046616">
    <property type="entry name" value="DUF6729"/>
</dbReference>